<dbReference type="InterPro" id="IPR036852">
    <property type="entry name" value="Peptidase_S8/S53_dom_sf"/>
</dbReference>
<name>A0A194X382_MOLSC</name>
<keyword evidence="12" id="KW-0843">Virulence</keyword>
<keyword evidence="10 15" id="KW-0720">Serine protease</keyword>
<evidence type="ECO:0000256" key="6">
    <source>
        <dbReference type="ARBA" id="ARBA00022670"/>
    </source>
</evidence>
<evidence type="ECO:0000256" key="14">
    <source>
        <dbReference type="ARBA" id="ARBA00023180"/>
    </source>
</evidence>
<gene>
    <name evidence="18" type="ORF">LY89DRAFT_619683</name>
</gene>
<comment type="function">
    <text evidence="2">Secreted tripeptidyl-peptidase which degrades proteins at acidic pHs and is involved in virulence.</text>
</comment>
<dbReference type="EMBL" id="KQ947419">
    <property type="protein sequence ID" value="KUJ14643.1"/>
    <property type="molecule type" value="Genomic_DNA"/>
</dbReference>
<dbReference type="InterPro" id="IPR030400">
    <property type="entry name" value="Sedolisin_dom"/>
</dbReference>
<evidence type="ECO:0000256" key="16">
    <source>
        <dbReference type="SAM" id="SignalP"/>
    </source>
</evidence>
<accession>A0A194X382</accession>
<keyword evidence="19" id="KW-1185">Reference proteome</keyword>
<evidence type="ECO:0000256" key="9">
    <source>
        <dbReference type="ARBA" id="ARBA00022801"/>
    </source>
</evidence>
<proteinExistence type="predicted"/>
<comment type="cofactor">
    <cofactor evidence="15">
        <name>Ca(2+)</name>
        <dbReference type="ChEBI" id="CHEBI:29108"/>
    </cofactor>
    <text evidence="15">Binds 1 Ca(2+) ion per subunit.</text>
</comment>
<dbReference type="Pfam" id="PF09286">
    <property type="entry name" value="Pro-kuma_activ"/>
    <property type="match status" value="1"/>
</dbReference>
<keyword evidence="5" id="KW-0964">Secreted</keyword>
<evidence type="ECO:0000256" key="8">
    <source>
        <dbReference type="ARBA" id="ARBA00022729"/>
    </source>
</evidence>
<evidence type="ECO:0000256" key="3">
    <source>
        <dbReference type="ARBA" id="ARBA00004239"/>
    </source>
</evidence>
<dbReference type="Proteomes" id="UP000070700">
    <property type="component" value="Unassembled WGS sequence"/>
</dbReference>
<evidence type="ECO:0000256" key="2">
    <source>
        <dbReference type="ARBA" id="ARBA00002451"/>
    </source>
</evidence>
<feature type="chain" id="PRO_5008267786" description="tripeptidyl-peptidase II" evidence="16">
    <location>
        <begin position="20"/>
        <end position="614"/>
    </location>
</feature>
<protein>
    <recommendedName>
        <fullName evidence="4">tripeptidyl-peptidase II</fullName>
        <ecNumber evidence="4">3.4.14.10</ecNumber>
    </recommendedName>
</protein>
<dbReference type="InterPro" id="IPR050819">
    <property type="entry name" value="Tripeptidyl-peptidase_I"/>
</dbReference>
<evidence type="ECO:0000256" key="5">
    <source>
        <dbReference type="ARBA" id="ARBA00022525"/>
    </source>
</evidence>
<dbReference type="GeneID" id="28820615"/>
<evidence type="ECO:0000256" key="1">
    <source>
        <dbReference type="ARBA" id="ARBA00001910"/>
    </source>
</evidence>
<dbReference type="SUPFAM" id="SSF52743">
    <property type="entry name" value="Subtilisin-like"/>
    <property type="match status" value="1"/>
</dbReference>
<feature type="active site" description="Charge relay system" evidence="15">
    <location>
        <position position="302"/>
    </location>
</feature>
<comment type="catalytic activity">
    <reaction evidence="1">
        <text>Release of an N-terminal tripeptide from a polypeptide.</text>
        <dbReference type="EC" id="3.4.14.10"/>
    </reaction>
</comment>
<evidence type="ECO:0000256" key="10">
    <source>
        <dbReference type="ARBA" id="ARBA00022825"/>
    </source>
</evidence>
<dbReference type="FunFam" id="3.40.50.200:FF:000015">
    <property type="entry name" value="Tripeptidyl peptidase A"/>
    <property type="match status" value="1"/>
</dbReference>
<dbReference type="GO" id="GO:0005576">
    <property type="term" value="C:extracellular region"/>
    <property type="evidence" value="ECO:0007669"/>
    <property type="project" value="UniProtKB-SubCell"/>
</dbReference>
<reference evidence="18 19" key="1">
    <citation type="submission" date="2015-10" db="EMBL/GenBank/DDBJ databases">
        <title>Full genome of DAOMC 229536 Phialocephala scopiformis, a fungal endophyte of spruce producing the potent anti-insectan compound rugulosin.</title>
        <authorList>
            <consortium name="DOE Joint Genome Institute"/>
            <person name="Walker A.K."/>
            <person name="Frasz S.L."/>
            <person name="Seifert K.A."/>
            <person name="Miller J.D."/>
            <person name="Mondo S.J."/>
            <person name="Labutti K."/>
            <person name="Lipzen A."/>
            <person name="Dockter R."/>
            <person name="Kennedy M."/>
            <person name="Grigoriev I.V."/>
            <person name="Spatafora J.W."/>
        </authorList>
    </citation>
    <scope>NUCLEOTIDE SEQUENCE [LARGE SCALE GENOMIC DNA]</scope>
    <source>
        <strain evidence="18 19">CBS 120377</strain>
    </source>
</reference>
<dbReference type="EC" id="3.4.14.10" evidence="4"/>
<keyword evidence="6 15" id="KW-0645">Protease</keyword>
<comment type="subcellular location">
    <subcellularLocation>
        <location evidence="3">Secreted</location>
        <location evidence="3">Extracellular space</location>
    </subcellularLocation>
</comment>
<dbReference type="Gene3D" id="3.40.50.200">
    <property type="entry name" value="Peptidase S8/S53 domain"/>
    <property type="match status" value="1"/>
</dbReference>
<keyword evidence="13" id="KW-0865">Zymogen</keyword>
<dbReference type="SMART" id="SM00944">
    <property type="entry name" value="Pro-kuma_activ"/>
    <property type="match status" value="1"/>
</dbReference>
<evidence type="ECO:0000256" key="15">
    <source>
        <dbReference type="PROSITE-ProRule" id="PRU01032"/>
    </source>
</evidence>
<feature type="binding site" evidence="15">
    <location>
        <position position="573"/>
    </location>
    <ligand>
        <name>Ca(2+)</name>
        <dbReference type="ChEBI" id="CHEBI:29108"/>
    </ligand>
</feature>
<evidence type="ECO:0000256" key="7">
    <source>
        <dbReference type="ARBA" id="ARBA00022723"/>
    </source>
</evidence>
<feature type="binding site" evidence="15">
    <location>
        <position position="593"/>
    </location>
    <ligand>
        <name>Ca(2+)</name>
        <dbReference type="ChEBI" id="CHEBI:29108"/>
    </ligand>
</feature>
<dbReference type="AlphaFoldDB" id="A0A194X382"/>
<feature type="binding site" evidence="15">
    <location>
        <position position="572"/>
    </location>
    <ligand>
        <name>Ca(2+)</name>
        <dbReference type="ChEBI" id="CHEBI:29108"/>
    </ligand>
</feature>
<dbReference type="InParanoid" id="A0A194X382"/>
<dbReference type="PROSITE" id="PS51695">
    <property type="entry name" value="SEDOLISIN"/>
    <property type="match status" value="1"/>
</dbReference>
<dbReference type="GO" id="GO:0006508">
    <property type="term" value="P:proteolysis"/>
    <property type="evidence" value="ECO:0007669"/>
    <property type="project" value="UniProtKB-KW"/>
</dbReference>
<dbReference type="SUPFAM" id="SSF54897">
    <property type="entry name" value="Protease propeptides/inhibitors"/>
    <property type="match status" value="1"/>
</dbReference>
<evidence type="ECO:0000256" key="13">
    <source>
        <dbReference type="ARBA" id="ARBA00023145"/>
    </source>
</evidence>
<dbReference type="GO" id="GO:0008240">
    <property type="term" value="F:tripeptidyl-peptidase activity"/>
    <property type="evidence" value="ECO:0007669"/>
    <property type="project" value="UniProtKB-EC"/>
</dbReference>
<dbReference type="GO" id="GO:0004252">
    <property type="term" value="F:serine-type endopeptidase activity"/>
    <property type="evidence" value="ECO:0007669"/>
    <property type="project" value="UniProtKB-UniRule"/>
</dbReference>
<keyword evidence="7 15" id="KW-0479">Metal-binding</keyword>
<dbReference type="GO" id="GO:0046872">
    <property type="term" value="F:metal ion binding"/>
    <property type="evidence" value="ECO:0007669"/>
    <property type="project" value="UniProtKB-UniRule"/>
</dbReference>
<dbReference type="KEGG" id="psco:LY89DRAFT_619683"/>
<evidence type="ECO:0000259" key="17">
    <source>
        <dbReference type="PROSITE" id="PS51695"/>
    </source>
</evidence>
<dbReference type="InterPro" id="IPR015366">
    <property type="entry name" value="S53_propep"/>
</dbReference>
<feature type="active site" description="Charge relay system" evidence="15">
    <location>
        <position position="530"/>
    </location>
</feature>
<evidence type="ECO:0000313" key="18">
    <source>
        <dbReference type="EMBL" id="KUJ14643.1"/>
    </source>
</evidence>
<dbReference type="Pfam" id="PF00082">
    <property type="entry name" value="Peptidase_S8"/>
    <property type="match status" value="1"/>
</dbReference>
<keyword evidence="14" id="KW-0325">Glycoprotein</keyword>
<evidence type="ECO:0000256" key="4">
    <source>
        <dbReference type="ARBA" id="ARBA00012462"/>
    </source>
</evidence>
<feature type="binding site" evidence="15">
    <location>
        <position position="591"/>
    </location>
    <ligand>
        <name>Ca(2+)</name>
        <dbReference type="ChEBI" id="CHEBI:29108"/>
    </ligand>
</feature>
<dbReference type="OrthoDB" id="409122at2759"/>
<keyword evidence="8 16" id="KW-0732">Signal</keyword>
<dbReference type="PANTHER" id="PTHR14218:SF39">
    <property type="entry name" value="PEPTIDASE S53 DOMAIN-CONTAINING PROTEIN"/>
    <property type="match status" value="1"/>
</dbReference>
<evidence type="ECO:0000256" key="11">
    <source>
        <dbReference type="ARBA" id="ARBA00022837"/>
    </source>
</evidence>
<feature type="active site" description="Charge relay system" evidence="15">
    <location>
        <position position="306"/>
    </location>
</feature>
<sequence>MLDLSILLSAALGAQAVFGTPIRARTAYSLKEVHPVPKKWAPVDRAPGNHMLQLQIGLKQDNFEELERHLYEVSDPDHERYGQHLSDADVNELVKPADETLDLVHEWLVDNGVTRANYSPAKDWIHVYIDVESAERLLDTEYSVFEHEDGAQIVRTSRWSLPEHLHDLIDTIQPTTSFMRAAPQTTDYKQFAAPWTPPGYTPPSNATIAKVCQFFPVTIECFRTLYSTIDYTPQVPGLSQAGFNNYLNETPIRPDINLFLERYRPEAAETAFTFKSIEIADGPAAIYTNITEFLLTNDLGKEANLDAQTLLGMIYPIPLTSFSTGGSPPYIPDINTPTDTNEPYLTWVNYVTGQKDLPQVISSSYGDDEQTVPKSYAERVCKSFAQLGARGITLLVSSGDAGLGGEASTDCISSATNTTAFLPAFPAGCPYVTTVGALEQFEPQVVAWRPDGIGPDGNEHGFYTSGSGFSNYFARPSYQDGVVDTYVKNLNGLYSGLYNPDGRGYPDISAQGLYFGFVWNQTFSSISGTSASCPLASSVLALVNDALLASGKPTLGFLNPFLYSRGYKGFTDITSGNTSSCGTAGFPVTEGWDPTTGFGSPIFPEIVKIAKECF</sequence>
<keyword evidence="9 15" id="KW-0378">Hydrolase</keyword>
<dbReference type="CDD" id="cd04056">
    <property type="entry name" value="Peptidases_S53"/>
    <property type="match status" value="1"/>
</dbReference>
<dbReference type="PANTHER" id="PTHR14218">
    <property type="entry name" value="PROTEASE S8 TRIPEPTIDYL PEPTIDASE I CLN2"/>
    <property type="match status" value="1"/>
</dbReference>
<dbReference type="InterPro" id="IPR000209">
    <property type="entry name" value="Peptidase_S8/S53_dom"/>
</dbReference>
<evidence type="ECO:0000313" key="19">
    <source>
        <dbReference type="Proteomes" id="UP000070700"/>
    </source>
</evidence>
<feature type="signal peptide" evidence="16">
    <location>
        <begin position="1"/>
        <end position="19"/>
    </location>
</feature>
<evidence type="ECO:0000256" key="12">
    <source>
        <dbReference type="ARBA" id="ARBA00023026"/>
    </source>
</evidence>
<dbReference type="RefSeq" id="XP_018068998.1">
    <property type="nucleotide sequence ID" value="XM_018210889.1"/>
</dbReference>
<dbReference type="CDD" id="cd11377">
    <property type="entry name" value="Pro-peptidase_S53"/>
    <property type="match status" value="1"/>
</dbReference>
<keyword evidence="11 15" id="KW-0106">Calcium</keyword>
<feature type="domain" description="Peptidase S53" evidence="17">
    <location>
        <begin position="216"/>
        <end position="613"/>
    </location>
</feature>
<organism evidence="18 19">
    <name type="scientific">Mollisia scopiformis</name>
    <name type="common">Conifer needle endophyte fungus</name>
    <name type="synonym">Phialocephala scopiformis</name>
    <dbReference type="NCBI Taxonomy" id="149040"/>
    <lineage>
        <taxon>Eukaryota</taxon>
        <taxon>Fungi</taxon>
        <taxon>Dikarya</taxon>
        <taxon>Ascomycota</taxon>
        <taxon>Pezizomycotina</taxon>
        <taxon>Leotiomycetes</taxon>
        <taxon>Helotiales</taxon>
        <taxon>Mollisiaceae</taxon>
        <taxon>Mollisia</taxon>
    </lineage>
</organism>